<keyword evidence="3" id="KW-1185">Reference proteome</keyword>
<proteinExistence type="predicted"/>
<feature type="transmembrane region" description="Helical" evidence="1">
    <location>
        <begin position="21"/>
        <end position="44"/>
    </location>
</feature>
<protein>
    <submittedName>
        <fullName evidence="2">Uncharacterized protein</fullName>
    </submittedName>
</protein>
<gene>
    <name evidence="2" type="ORF">EFD62_17335</name>
</gene>
<reference evidence="3" key="1">
    <citation type="submission" date="2018-11" db="EMBL/GenBank/DDBJ databases">
        <title>Genome sequencing of a novel mesophilic and cellulolytic organism within the genus Hungateiclostridium.</title>
        <authorList>
            <person name="Rettenmaier R."/>
            <person name="Liebl W."/>
            <person name="Zverlov V."/>
        </authorList>
    </citation>
    <scope>NUCLEOTIDE SEQUENCE [LARGE SCALE GENOMIC DNA]</scope>
    <source>
        <strain evidence="3">N2K1</strain>
    </source>
</reference>
<keyword evidence="1" id="KW-0812">Transmembrane</keyword>
<dbReference type="OrthoDB" id="9949074at2"/>
<dbReference type="Proteomes" id="UP000289166">
    <property type="component" value="Unassembled WGS sequence"/>
</dbReference>
<accession>A0A4Q0I3P5</accession>
<dbReference type="AlphaFoldDB" id="A0A4Q0I3P5"/>
<sequence length="172" mass="20234">MCFDNENKYRGIKIMGFLKKHIIIIMSVLVLIIIVVIMLFHFGMNKKGKEDYIEMFYENKNTFEEISNSIISLEYDVSILKESGKIIVKQNKNAVEISKSSIDEQTKNNIKRAISDLDIRSINKRNAYIEFIYSNKKDFHGIVYATDKNQLSSFTNVQHLEGNWYYCYIFNE</sequence>
<evidence type="ECO:0000313" key="2">
    <source>
        <dbReference type="EMBL" id="RXE57512.1"/>
    </source>
</evidence>
<evidence type="ECO:0000313" key="3">
    <source>
        <dbReference type="Proteomes" id="UP000289166"/>
    </source>
</evidence>
<keyword evidence="1" id="KW-1133">Transmembrane helix</keyword>
<comment type="caution">
    <text evidence="2">The sequence shown here is derived from an EMBL/GenBank/DDBJ whole genome shotgun (WGS) entry which is preliminary data.</text>
</comment>
<keyword evidence="1" id="KW-0472">Membrane</keyword>
<dbReference type="EMBL" id="RLII01000078">
    <property type="protein sequence ID" value="RXE57512.1"/>
    <property type="molecule type" value="Genomic_DNA"/>
</dbReference>
<evidence type="ECO:0000256" key="1">
    <source>
        <dbReference type="SAM" id="Phobius"/>
    </source>
</evidence>
<name>A0A4Q0I3P5_9FIRM</name>
<organism evidence="2 3">
    <name type="scientific">Acetivibrio mesophilus</name>
    <dbReference type="NCBI Taxonomy" id="2487273"/>
    <lineage>
        <taxon>Bacteria</taxon>
        <taxon>Bacillati</taxon>
        <taxon>Bacillota</taxon>
        <taxon>Clostridia</taxon>
        <taxon>Eubacteriales</taxon>
        <taxon>Oscillospiraceae</taxon>
        <taxon>Acetivibrio</taxon>
    </lineage>
</organism>